<dbReference type="SMART" id="SM00482">
    <property type="entry name" value="POLAc"/>
    <property type="match status" value="1"/>
</dbReference>
<dbReference type="GO" id="GO:0003887">
    <property type="term" value="F:DNA-directed DNA polymerase activity"/>
    <property type="evidence" value="ECO:0007669"/>
    <property type="project" value="InterPro"/>
</dbReference>
<dbReference type="InterPro" id="IPR012337">
    <property type="entry name" value="RNaseH-like_sf"/>
</dbReference>
<dbReference type="PANTHER" id="PTHR10133:SF27">
    <property type="entry name" value="DNA POLYMERASE NU"/>
    <property type="match status" value="1"/>
</dbReference>
<organism evidence="4">
    <name type="scientific">uncultured virus</name>
    <dbReference type="NCBI Taxonomy" id="340016"/>
    <lineage>
        <taxon>Viruses</taxon>
        <taxon>environmental samples</taxon>
    </lineage>
</organism>
<accession>A0A240F7D3</accession>
<name>A0A240F7D3_9VIRU</name>
<dbReference type="GO" id="GO:0008408">
    <property type="term" value="F:3'-5' exonuclease activity"/>
    <property type="evidence" value="ECO:0007669"/>
    <property type="project" value="InterPro"/>
</dbReference>
<dbReference type="Gene3D" id="1.10.150.20">
    <property type="entry name" value="5' to 3' exonuclease, C-terminal subdomain"/>
    <property type="match status" value="1"/>
</dbReference>
<evidence type="ECO:0000259" key="3">
    <source>
        <dbReference type="SMART" id="SM00482"/>
    </source>
</evidence>
<proteinExistence type="predicted"/>
<evidence type="ECO:0000313" key="4">
    <source>
        <dbReference type="EMBL" id="AQM32707.1"/>
    </source>
</evidence>
<feature type="domain" description="DNA-directed DNA polymerase family A palm" evidence="3">
    <location>
        <begin position="348"/>
        <end position="583"/>
    </location>
</feature>
<keyword evidence="2" id="KW-0175">Coiled coil</keyword>
<keyword evidence="1" id="KW-0235">DNA replication</keyword>
<protein>
    <submittedName>
        <fullName evidence="4">DNA polymerase A</fullName>
    </submittedName>
</protein>
<reference evidence="4" key="1">
    <citation type="journal article" date="2017" name="ISME J.">
        <title>Novel chaperonins are prevalent in the virioplankton and demonstrate links to viral biology and ecology.</title>
        <authorList>
            <person name="Marine R.L."/>
            <person name="Nasko D.J."/>
            <person name="Wray J."/>
            <person name="Polson S.W."/>
            <person name="Wommack K.E."/>
        </authorList>
    </citation>
    <scope>NUCLEOTIDE SEQUENCE</scope>
</reference>
<dbReference type="PANTHER" id="PTHR10133">
    <property type="entry name" value="DNA POLYMERASE I"/>
    <property type="match status" value="1"/>
</dbReference>
<dbReference type="PRINTS" id="PR00868">
    <property type="entry name" value="DNAPOLI"/>
</dbReference>
<evidence type="ECO:0000256" key="2">
    <source>
        <dbReference type="SAM" id="Coils"/>
    </source>
</evidence>
<dbReference type="InterPro" id="IPR001098">
    <property type="entry name" value="DNA-dir_DNA_pol_A_palm_dom"/>
</dbReference>
<gene>
    <name evidence="4" type="primary">POLA</name>
</gene>
<dbReference type="SUPFAM" id="SSF56672">
    <property type="entry name" value="DNA/RNA polymerases"/>
    <property type="match status" value="1"/>
</dbReference>
<dbReference type="Gene3D" id="3.30.70.370">
    <property type="match status" value="1"/>
</dbReference>
<dbReference type="GO" id="GO:0006302">
    <property type="term" value="P:double-strand break repair"/>
    <property type="evidence" value="ECO:0007669"/>
    <property type="project" value="TreeGrafter"/>
</dbReference>
<dbReference type="Pfam" id="PF00476">
    <property type="entry name" value="DNA_pol_A"/>
    <property type="match status" value="1"/>
</dbReference>
<dbReference type="InterPro" id="IPR043502">
    <property type="entry name" value="DNA/RNA_pol_sf"/>
</dbReference>
<dbReference type="Pfam" id="PF01612">
    <property type="entry name" value="DNA_pol_A_exo1"/>
    <property type="match status" value="1"/>
</dbReference>
<dbReference type="InterPro" id="IPR002562">
    <property type="entry name" value="3'-5'_exonuclease_dom"/>
</dbReference>
<dbReference type="Gene3D" id="3.30.420.10">
    <property type="entry name" value="Ribonuclease H-like superfamily/Ribonuclease H"/>
    <property type="match status" value="1"/>
</dbReference>
<dbReference type="GO" id="GO:0006261">
    <property type="term" value="P:DNA-templated DNA replication"/>
    <property type="evidence" value="ECO:0007669"/>
    <property type="project" value="InterPro"/>
</dbReference>
<dbReference type="InterPro" id="IPR036397">
    <property type="entry name" value="RNaseH_sf"/>
</dbReference>
<dbReference type="SUPFAM" id="SSF53098">
    <property type="entry name" value="Ribonuclease H-like"/>
    <property type="match status" value="1"/>
</dbReference>
<dbReference type="GO" id="GO:0003677">
    <property type="term" value="F:DNA binding"/>
    <property type="evidence" value="ECO:0007669"/>
    <property type="project" value="InterPro"/>
</dbReference>
<dbReference type="EMBL" id="KU595541">
    <property type="protein sequence ID" value="AQM32707.1"/>
    <property type="molecule type" value="Genomic_DNA"/>
</dbReference>
<sequence>MIVIEIRNGRTKGTKGMDVLVIDFETYYDKQYGFNKLTTEEYVRDDRFEVIGVAVKRNYEPTQWFSGTFKKTQDFLDTFDWANSIAVAHNAKFDMAVLNWLFTIRPKRIADTLSMARSIHTVEVGGSLSALSEYYELGKKGTEVVDNIGKRRLDFSPSELEQYGKYCIQDVELTHKLFLILMKKLDFNIFELNLIDLTLRMFTEPRLVLDKSILQDHLDEIKMKKQELMEKVRHEETQLRSNPQFADLLKEFGVEPPMKVSPTTGKETYAFAKTDEEFRALLEHENDYVQALVAARLGVRSTIEETRTERFMAIADRGPLPIPLRYYAAHTGRWGGDEKINMQNLPRGSALKKAICAPEGYVFIDCDLSQIEARTLAWLAEQNDLVDAFARGDDVYSIMASNIYYKPVDQITKEERFVGKTTILGAGYGMGAQKFQLQLKNFGVELELEECERIIKVYRKTYSRIPKLWYQANDALKAIMKNHTSPLGKDGVLQVTGHKGIVMPNGLSIKYPNLRQSDDELVYDTRRGRAVIANRIYGGKVIENVCQALARIVIGEQLLRVSKRYKVVMTVHDAIGCIAPEPEADKAMAYVEECMKICPEWAEGLPLDCEGGYAKSYGEC</sequence>
<evidence type="ECO:0000256" key="1">
    <source>
        <dbReference type="ARBA" id="ARBA00022705"/>
    </source>
</evidence>
<dbReference type="InterPro" id="IPR002298">
    <property type="entry name" value="DNA_polymerase_A"/>
</dbReference>
<feature type="coiled-coil region" evidence="2">
    <location>
        <begin position="211"/>
        <end position="238"/>
    </location>
</feature>